<comment type="caution">
    <text evidence="7">The sequence shown here is derived from an EMBL/GenBank/DDBJ whole genome shotgun (WGS) entry which is preliminary data.</text>
</comment>
<dbReference type="Pfam" id="PF07690">
    <property type="entry name" value="MFS_1"/>
    <property type="match status" value="1"/>
</dbReference>
<dbReference type="EMBL" id="PDEA01000001">
    <property type="protein sequence ID" value="PEH88586.1"/>
    <property type="molecule type" value="Genomic_DNA"/>
</dbReference>
<dbReference type="GO" id="GO:0005886">
    <property type="term" value="C:plasma membrane"/>
    <property type="evidence" value="ECO:0007669"/>
    <property type="project" value="UniProtKB-SubCell"/>
</dbReference>
<feature type="transmembrane region" description="Helical" evidence="6">
    <location>
        <begin position="50"/>
        <end position="68"/>
    </location>
</feature>
<feature type="transmembrane region" description="Helical" evidence="6">
    <location>
        <begin position="105"/>
        <end position="127"/>
    </location>
</feature>
<dbReference type="STRING" id="1219032.GCA_001515545_02961"/>
<dbReference type="GO" id="GO:0022857">
    <property type="term" value="F:transmembrane transporter activity"/>
    <property type="evidence" value="ECO:0007669"/>
    <property type="project" value="InterPro"/>
</dbReference>
<feature type="transmembrane region" description="Helical" evidence="6">
    <location>
        <begin position="373"/>
        <end position="398"/>
    </location>
</feature>
<feature type="transmembrane region" description="Helical" evidence="6">
    <location>
        <begin position="290"/>
        <end position="309"/>
    </location>
</feature>
<feature type="transmembrane region" description="Helical" evidence="6">
    <location>
        <begin position="225"/>
        <end position="244"/>
    </location>
</feature>
<comment type="subcellular location">
    <subcellularLocation>
        <location evidence="1">Cell membrane</location>
        <topology evidence="1">Multi-pass membrane protein</topology>
    </subcellularLocation>
</comment>
<feature type="transmembrane region" description="Helical" evidence="6">
    <location>
        <begin position="171"/>
        <end position="188"/>
    </location>
</feature>
<protein>
    <submittedName>
        <fullName evidence="7">MFS transporter</fullName>
    </submittedName>
</protein>
<gene>
    <name evidence="7" type="ORF">CRM82_08195</name>
</gene>
<evidence type="ECO:0000256" key="2">
    <source>
        <dbReference type="ARBA" id="ARBA00022475"/>
    </source>
</evidence>
<dbReference type="InterPro" id="IPR036259">
    <property type="entry name" value="MFS_trans_sf"/>
</dbReference>
<dbReference type="AlphaFoldDB" id="A0A2A7UTR5"/>
<dbReference type="OrthoDB" id="5966585at2"/>
<dbReference type="GeneID" id="80800579"/>
<keyword evidence="2" id="KW-1003">Cell membrane</keyword>
<keyword evidence="8" id="KW-1185">Reference proteome</keyword>
<keyword evidence="4 6" id="KW-1133">Transmembrane helix</keyword>
<organism evidence="7 8">
    <name type="scientific">Comamonas terrigena</name>
    <dbReference type="NCBI Taxonomy" id="32013"/>
    <lineage>
        <taxon>Bacteria</taxon>
        <taxon>Pseudomonadati</taxon>
        <taxon>Pseudomonadota</taxon>
        <taxon>Betaproteobacteria</taxon>
        <taxon>Burkholderiales</taxon>
        <taxon>Comamonadaceae</taxon>
        <taxon>Comamonas</taxon>
    </lineage>
</organism>
<dbReference type="InterPro" id="IPR050189">
    <property type="entry name" value="MFS_Efflux_Transporters"/>
</dbReference>
<dbReference type="PANTHER" id="PTHR43124:SF3">
    <property type="entry name" value="CHLORAMPHENICOL EFFLUX PUMP RV0191"/>
    <property type="match status" value="1"/>
</dbReference>
<proteinExistence type="predicted"/>
<keyword evidence="3 6" id="KW-0812">Transmembrane</keyword>
<dbReference type="Proteomes" id="UP000220246">
    <property type="component" value="Unassembled WGS sequence"/>
</dbReference>
<evidence type="ECO:0000256" key="5">
    <source>
        <dbReference type="ARBA" id="ARBA00023136"/>
    </source>
</evidence>
<dbReference type="Gene3D" id="1.20.1250.20">
    <property type="entry name" value="MFS general substrate transporter like domains"/>
    <property type="match status" value="1"/>
</dbReference>
<evidence type="ECO:0000313" key="8">
    <source>
        <dbReference type="Proteomes" id="UP000220246"/>
    </source>
</evidence>
<evidence type="ECO:0000313" key="7">
    <source>
        <dbReference type="EMBL" id="PEH88586.1"/>
    </source>
</evidence>
<evidence type="ECO:0000256" key="3">
    <source>
        <dbReference type="ARBA" id="ARBA00022692"/>
    </source>
</evidence>
<feature type="transmembrane region" description="Helical" evidence="6">
    <location>
        <begin position="139"/>
        <end position="159"/>
    </location>
</feature>
<feature type="transmembrane region" description="Helical" evidence="6">
    <location>
        <begin position="80"/>
        <end position="99"/>
    </location>
</feature>
<dbReference type="SUPFAM" id="SSF103473">
    <property type="entry name" value="MFS general substrate transporter"/>
    <property type="match status" value="1"/>
</dbReference>
<dbReference type="PANTHER" id="PTHR43124">
    <property type="entry name" value="PURINE EFFLUX PUMP PBUE"/>
    <property type="match status" value="1"/>
</dbReference>
<evidence type="ECO:0000256" key="4">
    <source>
        <dbReference type="ARBA" id="ARBA00022989"/>
    </source>
</evidence>
<evidence type="ECO:0000256" key="6">
    <source>
        <dbReference type="SAM" id="Phobius"/>
    </source>
</evidence>
<sequence length="407" mass="41541">MAQGGNRANNRTLVLLLGSTQTLSWASSVYLPAVLAPAMAADLAVAPPAVFAAFSAALVVTALLGPKAGRLIDQRGGRQVLGGSHIVFALGLAALAWAPSLAWMWAAWLWLGVGMALGLYEGAFATIVRIKGRDAKTAITGVTLIAGFASTVGWPLSAWMATAWGWREACLAWAALHLLLGLPLAACLPGRGVRAADVVAADAQPAAAAPAATSVASQSAVPWRVTALLAFAFAACGFVTSAVASHLPQLLQLQGLSLGEAVMVGALIGPSQVAARLLDFVALRSASPLWSARLAALAHAAAVLLLWGLGNKAAPAFGVVHGAGNGVLTIARGTLPLQLYGPAGYGRQMGWIHAPGRFAQALAPWGFGWCMQWWGGAAFGLTLALSLLAGGALLVLGWKAPAAEHTT</sequence>
<evidence type="ECO:0000256" key="1">
    <source>
        <dbReference type="ARBA" id="ARBA00004651"/>
    </source>
</evidence>
<reference evidence="8" key="1">
    <citation type="submission" date="2017-09" db="EMBL/GenBank/DDBJ databases">
        <title>FDA dAtabase for Regulatory Grade micrObial Sequences (FDA-ARGOS): Supporting development and validation of Infectious Disease Dx tests.</title>
        <authorList>
            <person name="Minogue T."/>
            <person name="Wolcott M."/>
            <person name="Wasieloski L."/>
            <person name="Aguilar W."/>
            <person name="Moore D."/>
            <person name="Tallon L."/>
            <person name="Sadzewicz L."/>
            <person name="Ott S."/>
            <person name="Zhao X."/>
            <person name="Nagaraj S."/>
            <person name="Vavikolanu K."/>
            <person name="Aluvathingal J."/>
            <person name="Nadendla S."/>
            <person name="Sichtig H."/>
        </authorList>
    </citation>
    <scope>NUCLEOTIDE SEQUENCE [LARGE SCALE GENOMIC DNA]</scope>
    <source>
        <strain evidence="8">FDAARGOS_394</strain>
    </source>
</reference>
<dbReference type="InterPro" id="IPR011701">
    <property type="entry name" value="MFS"/>
</dbReference>
<keyword evidence="5 6" id="KW-0472">Membrane</keyword>
<dbReference type="RefSeq" id="WP_066539349.1">
    <property type="nucleotide sequence ID" value="NZ_JAOBYP010000003.1"/>
</dbReference>
<name>A0A2A7UTR5_COMTR</name>
<accession>A0A2A7UTR5</accession>